<dbReference type="GO" id="GO:0006412">
    <property type="term" value="P:translation"/>
    <property type="evidence" value="ECO:0007669"/>
    <property type="project" value="InterPro"/>
</dbReference>
<dbReference type="AlphaFoldDB" id="A0A6H0XRM2"/>
<dbReference type="Pfam" id="PF22682">
    <property type="entry name" value="Ribosomal_uL24m-like"/>
    <property type="match status" value="1"/>
</dbReference>
<evidence type="ECO:0000313" key="4">
    <source>
        <dbReference type="EMBL" id="QIW97411.1"/>
    </source>
</evidence>
<evidence type="ECO:0000256" key="3">
    <source>
        <dbReference type="ARBA" id="ARBA00023274"/>
    </source>
</evidence>
<accession>A0A6H0XRM2</accession>
<dbReference type="InterPro" id="IPR014722">
    <property type="entry name" value="Rib_uL2_dom2"/>
</dbReference>
<evidence type="ECO:0000256" key="2">
    <source>
        <dbReference type="ARBA" id="ARBA00022980"/>
    </source>
</evidence>
<name>A0A6H0XRM2_9PEZI</name>
<evidence type="ECO:0000256" key="1">
    <source>
        <dbReference type="ARBA" id="ARBA00010618"/>
    </source>
</evidence>
<evidence type="ECO:0000313" key="5">
    <source>
        <dbReference type="Proteomes" id="UP000503462"/>
    </source>
</evidence>
<dbReference type="InterPro" id="IPR008991">
    <property type="entry name" value="Translation_prot_SH3-like_sf"/>
</dbReference>
<dbReference type="GO" id="GO:1990904">
    <property type="term" value="C:ribonucleoprotein complex"/>
    <property type="evidence" value="ECO:0007669"/>
    <property type="project" value="UniProtKB-KW"/>
</dbReference>
<dbReference type="Proteomes" id="UP000503462">
    <property type="component" value="Chromosome 2"/>
</dbReference>
<dbReference type="CDD" id="cd06089">
    <property type="entry name" value="KOW_RPL26"/>
    <property type="match status" value="1"/>
</dbReference>
<proteinExistence type="inferred from homology"/>
<keyword evidence="2" id="KW-0689">Ribosomal protein</keyword>
<dbReference type="Gene3D" id="2.30.30.30">
    <property type="match status" value="1"/>
</dbReference>
<organism evidence="4 5">
    <name type="scientific">Peltaster fructicola</name>
    <dbReference type="NCBI Taxonomy" id="286661"/>
    <lineage>
        <taxon>Eukaryota</taxon>
        <taxon>Fungi</taxon>
        <taxon>Dikarya</taxon>
        <taxon>Ascomycota</taxon>
        <taxon>Pezizomycotina</taxon>
        <taxon>Dothideomycetes</taxon>
        <taxon>Dothideomycetes incertae sedis</taxon>
        <taxon>Peltaster</taxon>
    </lineage>
</organism>
<dbReference type="GO" id="GO:0005840">
    <property type="term" value="C:ribosome"/>
    <property type="evidence" value="ECO:0007669"/>
    <property type="project" value="UniProtKB-KW"/>
</dbReference>
<dbReference type="OrthoDB" id="359154at2759"/>
<reference evidence="4 5" key="1">
    <citation type="journal article" date="2016" name="Sci. Rep.">
        <title>Peltaster fructicola genome reveals evolution from an invasive phytopathogen to an ectophytic parasite.</title>
        <authorList>
            <person name="Xu C."/>
            <person name="Chen H."/>
            <person name="Gleason M.L."/>
            <person name="Xu J.R."/>
            <person name="Liu H."/>
            <person name="Zhang R."/>
            <person name="Sun G."/>
        </authorList>
    </citation>
    <scope>NUCLEOTIDE SEQUENCE [LARGE SCALE GENOMIC DNA]</scope>
    <source>
        <strain evidence="4 5">LNHT1506</strain>
    </source>
</reference>
<dbReference type="GO" id="GO:0003723">
    <property type="term" value="F:RNA binding"/>
    <property type="evidence" value="ECO:0007669"/>
    <property type="project" value="InterPro"/>
</dbReference>
<gene>
    <name evidence="4" type="ORF">AMS68_002929</name>
</gene>
<keyword evidence="5" id="KW-1185">Reference proteome</keyword>
<evidence type="ECO:0008006" key="6">
    <source>
        <dbReference type="Google" id="ProtNLM"/>
    </source>
</evidence>
<dbReference type="PANTHER" id="PTHR12903">
    <property type="entry name" value="MITOCHONDRIAL RIBOSOMAL PROTEIN L24"/>
    <property type="match status" value="1"/>
</dbReference>
<dbReference type="GO" id="GO:0003735">
    <property type="term" value="F:structural constituent of ribosome"/>
    <property type="evidence" value="ECO:0007669"/>
    <property type="project" value="InterPro"/>
</dbReference>
<protein>
    <recommendedName>
        <fullName evidence="6">KOW domain-containing protein</fullName>
    </recommendedName>
</protein>
<dbReference type="InterPro" id="IPR003256">
    <property type="entry name" value="Ribosomal_uL24"/>
</dbReference>
<keyword evidence="3" id="KW-0687">Ribonucleoprotein</keyword>
<sequence length="345" mass="39748">MEKILKRSAQAAKTADKRISKRLKAVKKSQHFMLQQNHQSHRKAASNLILAERKRRQEHWERGALAARHDVGVGAASWGTIPQQLAQVPDQFEKLKPDWFHIQAADRVVVLSGRARGTIAEVKAVDEERCTVQLSGINVDYKVPSFMREAYNTDAIVARPMDIPLQNVRLVYAIPDRETGMPKDVIIERMEPVGREWDKHKKEFTRGQRLIYGTDTIIPWPEEIRDEWDLYADDTTVDLVDVVTYQPTLLKAPMPLSIIDELRGKYSRFRSRFDWETKEKIMAKADREEQRKDLIKTMRTPLQELAEMRAKQKEARQQDLTTEQLARIGAIMEQGRAAGTAATLR</sequence>
<dbReference type="EMBL" id="CP051140">
    <property type="protein sequence ID" value="QIW97411.1"/>
    <property type="molecule type" value="Genomic_DNA"/>
</dbReference>
<comment type="similarity">
    <text evidence="1">Belongs to the universal ribosomal protein uL24 family.</text>
</comment>
<dbReference type="InterPro" id="IPR041988">
    <property type="entry name" value="Ribosomal_uL24_KOW"/>
</dbReference>
<dbReference type="SUPFAM" id="SSF50104">
    <property type="entry name" value="Translation proteins SH3-like domain"/>
    <property type="match status" value="1"/>
</dbReference>